<dbReference type="InterPro" id="IPR000668">
    <property type="entry name" value="Peptidase_C1A_C"/>
</dbReference>
<evidence type="ECO:0000313" key="5">
    <source>
        <dbReference type="Proteomes" id="UP001187531"/>
    </source>
</evidence>
<keyword evidence="5" id="KW-1185">Reference proteome</keyword>
<dbReference type="InterPro" id="IPR013128">
    <property type="entry name" value="Peptidase_C1A"/>
</dbReference>
<dbReference type="Gene3D" id="3.90.70.10">
    <property type="entry name" value="Cysteine proteinases"/>
    <property type="match status" value="1"/>
</dbReference>
<dbReference type="InterPro" id="IPR038765">
    <property type="entry name" value="Papain-like_cys_pep_sf"/>
</dbReference>
<dbReference type="SUPFAM" id="SSF54001">
    <property type="entry name" value="Cysteine proteinases"/>
    <property type="match status" value="2"/>
</dbReference>
<proteinExistence type="inferred from homology"/>
<evidence type="ECO:0000259" key="2">
    <source>
        <dbReference type="SMART" id="SM00645"/>
    </source>
</evidence>
<protein>
    <submittedName>
        <fullName evidence="4">Uncharacterized protein</fullName>
    </submittedName>
</protein>
<name>A0AA88H3D7_ARTSF</name>
<evidence type="ECO:0000256" key="1">
    <source>
        <dbReference type="ARBA" id="ARBA00008455"/>
    </source>
</evidence>
<dbReference type="Gene3D" id="2.40.50.170">
    <property type="entry name" value="Cysteine proteinases. Chain C"/>
    <property type="match status" value="1"/>
</dbReference>
<accession>A0AA88H3D7</accession>
<reference evidence="4" key="1">
    <citation type="submission" date="2023-07" db="EMBL/GenBank/DDBJ databases">
        <title>Chromosome-level genome assembly of Artemia franciscana.</title>
        <authorList>
            <person name="Jo E."/>
        </authorList>
    </citation>
    <scope>NUCLEOTIDE SEQUENCE</scope>
    <source>
        <tissue evidence="4">Whole body</tissue>
    </source>
</reference>
<dbReference type="AlphaFoldDB" id="A0AA88H3D7"/>
<dbReference type="SMART" id="SM00848">
    <property type="entry name" value="Inhibitor_I29"/>
    <property type="match status" value="1"/>
</dbReference>
<dbReference type="Proteomes" id="UP001187531">
    <property type="component" value="Unassembled WGS sequence"/>
</dbReference>
<dbReference type="InterPro" id="IPR025661">
    <property type="entry name" value="Pept_asp_AS"/>
</dbReference>
<gene>
    <name evidence="4" type="ORF">QYM36_017835</name>
</gene>
<comment type="similarity">
    <text evidence="1">Belongs to the peptidase C1 family.</text>
</comment>
<sequence length="222" mass="26079">MQLTTLYIIQKELLMTRVYSYCVSCSYHRWLRNFSRRYWIVQNTWGTSWGMNGYILVRRGVNMCAVSSVNAEGSDDEWEKYKIMFQNRYPNPQMNSLRKKLWLSKTNAIKAHNSKANNGDHSYIMSENIFSDYTEEEKEKMIKAALLRGPVSAAMHGSENFLFYSSGIYTDSKCDKTPNVAVNIIGYGKQNNTRYWLIQNFWGNHGVRRVMQRYWDYPACAD</sequence>
<feature type="domain" description="Peptidase C1A papain C-terminal" evidence="2">
    <location>
        <begin position="25"/>
        <end position="219"/>
    </location>
</feature>
<dbReference type="EMBL" id="JAVRJZ010000072">
    <property type="protein sequence ID" value="KAK2703793.1"/>
    <property type="molecule type" value="Genomic_DNA"/>
</dbReference>
<feature type="domain" description="Cathepsin propeptide inhibitor" evidence="3">
    <location>
        <begin position="78"/>
        <end position="138"/>
    </location>
</feature>
<dbReference type="GO" id="GO:0006508">
    <property type="term" value="P:proteolysis"/>
    <property type="evidence" value="ECO:0007669"/>
    <property type="project" value="InterPro"/>
</dbReference>
<dbReference type="GO" id="GO:0008234">
    <property type="term" value="F:cysteine-type peptidase activity"/>
    <property type="evidence" value="ECO:0007669"/>
    <property type="project" value="InterPro"/>
</dbReference>
<organism evidence="4 5">
    <name type="scientific">Artemia franciscana</name>
    <name type="common">Brine shrimp</name>
    <name type="synonym">Artemia sanfranciscana</name>
    <dbReference type="NCBI Taxonomy" id="6661"/>
    <lineage>
        <taxon>Eukaryota</taxon>
        <taxon>Metazoa</taxon>
        <taxon>Ecdysozoa</taxon>
        <taxon>Arthropoda</taxon>
        <taxon>Crustacea</taxon>
        <taxon>Branchiopoda</taxon>
        <taxon>Anostraca</taxon>
        <taxon>Artemiidae</taxon>
        <taxon>Artemia</taxon>
    </lineage>
</organism>
<dbReference type="PROSITE" id="PS00640">
    <property type="entry name" value="THIOL_PROTEASE_ASN"/>
    <property type="match status" value="1"/>
</dbReference>
<evidence type="ECO:0000259" key="3">
    <source>
        <dbReference type="SMART" id="SM00848"/>
    </source>
</evidence>
<dbReference type="Pfam" id="PF00112">
    <property type="entry name" value="Peptidase_C1"/>
    <property type="match status" value="2"/>
</dbReference>
<dbReference type="Gene3D" id="1.10.287.2250">
    <property type="match status" value="1"/>
</dbReference>
<dbReference type="SMART" id="SM00645">
    <property type="entry name" value="Pept_C1"/>
    <property type="match status" value="1"/>
</dbReference>
<comment type="caution">
    <text evidence="4">The sequence shown here is derived from an EMBL/GenBank/DDBJ whole genome shotgun (WGS) entry which is preliminary data.</text>
</comment>
<dbReference type="PANTHER" id="PTHR12411">
    <property type="entry name" value="CYSTEINE PROTEASE FAMILY C1-RELATED"/>
    <property type="match status" value="1"/>
</dbReference>
<evidence type="ECO:0000313" key="4">
    <source>
        <dbReference type="EMBL" id="KAK2703793.1"/>
    </source>
</evidence>
<dbReference type="InterPro" id="IPR013201">
    <property type="entry name" value="Prot_inhib_I29"/>
</dbReference>